<sequence>MAFHTCAPVTAHSLLERQQDHGLEDQQAVSSSSVSTSVNRSIGFVEARWCIRVTTKHLPKASNVVADASSRLNQSTHRECVPGFRYTTFASPYRPRHCPQAPEDSTIEGGISGATGVAIGKTSADSCDNRIDNPSCSLILPLPAGSGNRPPSPTHRLPGCTSVATYCGTIESGTGTQFHSPRAIALLFLGCAGCQHHHNVENQSP</sequence>
<protein>
    <submittedName>
        <fullName evidence="1">Uncharacterized protein</fullName>
    </submittedName>
</protein>
<name>A0A225W1S4_9STRA</name>
<organism evidence="1 2">
    <name type="scientific">Phytophthora megakarya</name>
    <dbReference type="NCBI Taxonomy" id="4795"/>
    <lineage>
        <taxon>Eukaryota</taxon>
        <taxon>Sar</taxon>
        <taxon>Stramenopiles</taxon>
        <taxon>Oomycota</taxon>
        <taxon>Peronosporomycetes</taxon>
        <taxon>Peronosporales</taxon>
        <taxon>Peronosporaceae</taxon>
        <taxon>Phytophthora</taxon>
    </lineage>
</organism>
<comment type="caution">
    <text evidence="1">The sequence shown here is derived from an EMBL/GenBank/DDBJ whole genome shotgun (WGS) entry which is preliminary data.</text>
</comment>
<reference evidence="2" key="1">
    <citation type="submission" date="2017-03" db="EMBL/GenBank/DDBJ databases">
        <title>Phytopthora megakarya and P. palmivora, two closely related causual agents of cacao black pod achieved similar genome size and gene model numbers by different mechanisms.</title>
        <authorList>
            <person name="Ali S."/>
            <person name="Shao J."/>
            <person name="Larry D.J."/>
            <person name="Kronmiller B."/>
            <person name="Shen D."/>
            <person name="Strem M.D."/>
            <person name="Melnick R.L."/>
            <person name="Guiltinan M.J."/>
            <person name="Tyler B.M."/>
            <person name="Meinhardt L.W."/>
            <person name="Bailey B.A."/>
        </authorList>
    </citation>
    <scope>NUCLEOTIDE SEQUENCE [LARGE SCALE GENOMIC DNA]</scope>
    <source>
        <strain evidence="2">zdho120</strain>
    </source>
</reference>
<dbReference type="AlphaFoldDB" id="A0A225W1S4"/>
<keyword evidence="2" id="KW-1185">Reference proteome</keyword>
<accession>A0A225W1S4</accession>
<dbReference type="EMBL" id="NBNE01002102">
    <property type="protein sequence ID" value="OWZ11522.1"/>
    <property type="molecule type" value="Genomic_DNA"/>
</dbReference>
<proteinExistence type="predicted"/>
<evidence type="ECO:0000313" key="1">
    <source>
        <dbReference type="EMBL" id="OWZ11522.1"/>
    </source>
</evidence>
<evidence type="ECO:0000313" key="2">
    <source>
        <dbReference type="Proteomes" id="UP000198211"/>
    </source>
</evidence>
<gene>
    <name evidence="1" type="ORF">PHMEG_00015449</name>
</gene>
<dbReference type="Proteomes" id="UP000198211">
    <property type="component" value="Unassembled WGS sequence"/>
</dbReference>